<evidence type="ECO:0000259" key="1">
    <source>
        <dbReference type="Pfam" id="PF13473"/>
    </source>
</evidence>
<dbReference type="EMBL" id="JAFHAP010000008">
    <property type="protein sequence ID" value="MBN2909342.1"/>
    <property type="molecule type" value="Genomic_DNA"/>
</dbReference>
<proteinExistence type="predicted"/>
<sequence length="151" mass="16895">MLPIRFWLYLVAVLLLTGAVYITNAPFVARNASAGQPTAPSQEKTFYMVTGEFKGRYQGKKLEAYRWDPGMIVVHQGDRVHLVIRGVSGKEHPFSIQGYNVRGNVRQGQITRVSFTAYKPGTFQLICHTHPTAETNGPMIGYIVVLPRQTT</sequence>
<dbReference type="RefSeq" id="WP_205494331.1">
    <property type="nucleotide sequence ID" value="NZ_JAFHAP010000008.1"/>
</dbReference>
<accession>A0ABS2WIJ2</accession>
<dbReference type="Pfam" id="PF13473">
    <property type="entry name" value="Cupredoxin_1"/>
    <property type="match status" value="1"/>
</dbReference>
<organism evidence="2 3">
    <name type="scientific">Polycladomyces zharkentensis</name>
    <dbReference type="NCBI Taxonomy" id="2807616"/>
    <lineage>
        <taxon>Bacteria</taxon>
        <taxon>Bacillati</taxon>
        <taxon>Bacillota</taxon>
        <taxon>Bacilli</taxon>
        <taxon>Bacillales</taxon>
        <taxon>Thermoactinomycetaceae</taxon>
        <taxon>Polycladomyces</taxon>
    </lineage>
</organism>
<dbReference type="SUPFAM" id="SSF49503">
    <property type="entry name" value="Cupredoxins"/>
    <property type="match status" value="1"/>
</dbReference>
<evidence type="ECO:0000313" key="2">
    <source>
        <dbReference type="EMBL" id="MBN2909342.1"/>
    </source>
</evidence>
<feature type="domain" description="EfeO-type cupredoxin-like" evidence="1">
    <location>
        <begin position="66"/>
        <end position="132"/>
    </location>
</feature>
<protein>
    <submittedName>
        <fullName evidence="2">Cupredoxin domain-containing protein</fullName>
    </submittedName>
</protein>
<dbReference type="Proteomes" id="UP001177120">
    <property type="component" value="Unassembled WGS sequence"/>
</dbReference>
<name>A0ABS2WIJ2_9BACL</name>
<gene>
    <name evidence="2" type="ORF">JQC72_07370</name>
</gene>
<reference evidence="2" key="1">
    <citation type="journal article" date="2024" name="Int. J. Syst. Evol. Microbiol.">
        <title>Polycladomyces zharkentensis sp. nov., a novel thermophilic cellulose- and starch-degrading member of the Bacillota from a geothermal aquifer in Kazakhstan.</title>
        <authorList>
            <person name="Mashzhan A."/>
            <person name="Kistaubayeva A."/>
            <person name="Javier-Lopez R."/>
            <person name="Bissenova U."/>
            <person name="Bissenbay A."/>
            <person name="Birkeland N.K."/>
        </authorList>
    </citation>
    <scope>NUCLEOTIDE SEQUENCE</scope>
    <source>
        <strain evidence="2">ZKZ2T</strain>
    </source>
</reference>
<keyword evidence="3" id="KW-1185">Reference proteome</keyword>
<dbReference type="InterPro" id="IPR028096">
    <property type="entry name" value="EfeO_Cupredoxin"/>
</dbReference>
<evidence type="ECO:0000313" key="3">
    <source>
        <dbReference type="Proteomes" id="UP001177120"/>
    </source>
</evidence>
<dbReference type="Gene3D" id="2.60.40.420">
    <property type="entry name" value="Cupredoxins - blue copper proteins"/>
    <property type="match status" value="1"/>
</dbReference>
<dbReference type="InterPro" id="IPR008972">
    <property type="entry name" value="Cupredoxin"/>
</dbReference>
<comment type="caution">
    <text evidence="2">The sequence shown here is derived from an EMBL/GenBank/DDBJ whole genome shotgun (WGS) entry which is preliminary data.</text>
</comment>